<evidence type="ECO:0000256" key="2">
    <source>
        <dbReference type="ARBA" id="ARBA00006991"/>
    </source>
</evidence>
<dbReference type="GO" id="GO:0005634">
    <property type="term" value="C:nucleus"/>
    <property type="evidence" value="ECO:0007669"/>
    <property type="project" value="UniProtKB-SubCell"/>
</dbReference>
<organism evidence="14 15">
    <name type="scientific">Naja naja</name>
    <name type="common">Indian cobra</name>
    <dbReference type="NCBI Taxonomy" id="35670"/>
    <lineage>
        <taxon>Eukaryota</taxon>
        <taxon>Metazoa</taxon>
        <taxon>Chordata</taxon>
        <taxon>Craniata</taxon>
        <taxon>Vertebrata</taxon>
        <taxon>Euteleostomi</taxon>
        <taxon>Lepidosauria</taxon>
        <taxon>Squamata</taxon>
        <taxon>Bifurcata</taxon>
        <taxon>Unidentata</taxon>
        <taxon>Episquamata</taxon>
        <taxon>Toxicofera</taxon>
        <taxon>Serpentes</taxon>
        <taxon>Colubroidea</taxon>
        <taxon>Elapidae</taxon>
        <taxon>Elapinae</taxon>
        <taxon>Naja</taxon>
    </lineage>
</organism>
<dbReference type="FunFam" id="3.30.160.60:FF:000135">
    <property type="entry name" value="Zinc finger protein 358"/>
    <property type="match status" value="1"/>
</dbReference>
<feature type="domain" description="C2H2-type" evidence="13">
    <location>
        <begin position="134"/>
        <end position="161"/>
    </location>
</feature>
<feature type="domain" description="C2H2-type" evidence="13">
    <location>
        <begin position="106"/>
        <end position="133"/>
    </location>
</feature>
<dbReference type="FunFam" id="3.30.160.60:FF:000030">
    <property type="entry name" value="Zinc finger protein 628"/>
    <property type="match status" value="1"/>
</dbReference>
<reference evidence="14" key="2">
    <citation type="submission" date="2025-09" db="UniProtKB">
        <authorList>
            <consortium name="Ensembl"/>
        </authorList>
    </citation>
    <scope>IDENTIFICATION</scope>
</reference>
<proteinExistence type="inferred from homology"/>
<evidence type="ECO:0000256" key="10">
    <source>
        <dbReference type="ARBA" id="ARBA00023242"/>
    </source>
</evidence>
<evidence type="ECO:0000256" key="1">
    <source>
        <dbReference type="ARBA" id="ARBA00004123"/>
    </source>
</evidence>
<dbReference type="FunFam" id="3.30.160.60:FF:002075">
    <property type="entry name" value="zinc finger protein 646"/>
    <property type="match status" value="1"/>
</dbReference>
<dbReference type="InterPro" id="IPR013087">
    <property type="entry name" value="Znf_C2H2_type"/>
</dbReference>
<evidence type="ECO:0000313" key="15">
    <source>
        <dbReference type="Proteomes" id="UP000694559"/>
    </source>
</evidence>
<dbReference type="SUPFAM" id="SSF57667">
    <property type="entry name" value="beta-beta-alpha zinc fingers"/>
    <property type="match status" value="4"/>
</dbReference>
<feature type="domain" description="C2H2-type" evidence="13">
    <location>
        <begin position="249"/>
        <end position="274"/>
    </location>
</feature>
<dbReference type="GeneTree" id="ENSGT00940000161563"/>
<dbReference type="GO" id="GO:0000981">
    <property type="term" value="F:DNA-binding transcription factor activity, RNA polymerase II-specific"/>
    <property type="evidence" value="ECO:0007669"/>
    <property type="project" value="TreeGrafter"/>
</dbReference>
<evidence type="ECO:0000256" key="3">
    <source>
        <dbReference type="ARBA" id="ARBA00022723"/>
    </source>
</evidence>
<keyword evidence="10" id="KW-0539">Nucleus</keyword>
<keyword evidence="15" id="KW-1185">Reference proteome</keyword>
<keyword evidence="9" id="KW-0804">Transcription</keyword>
<dbReference type="SMART" id="SM00355">
    <property type="entry name" value="ZnF_C2H2"/>
    <property type="match status" value="6"/>
</dbReference>
<dbReference type="OMA" id="KESPCAT"/>
<name>A0A8C6X3F9_NAJNA</name>
<dbReference type="FunFam" id="3.30.160.60:FF:001892">
    <property type="entry name" value="Zinc finger protein 786"/>
    <property type="match status" value="1"/>
</dbReference>
<dbReference type="Pfam" id="PF00096">
    <property type="entry name" value="zf-C2H2"/>
    <property type="match status" value="6"/>
</dbReference>
<dbReference type="FunFam" id="3.30.160.60:FF:001370">
    <property type="entry name" value="Zinc finger protein"/>
    <property type="match status" value="1"/>
</dbReference>
<dbReference type="PANTHER" id="PTHR23226:SF206">
    <property type="entry name" value="ZINC FINGER PROTEIN 575"/>
    <property type="match status" value="1"/>
</dbReference>
<keyword evidence="3" id="KW-0479">Metal-binding</keyword>
<keyword evidence="8" id="KW-0238">DNA-binding</keyword>
<dbReference type="FunFam" id="3.30.160.60:FF:000180">
    <property type="entry name" value="Zinc finger protein 689"/>
    <property type="match status" value="1"/>
</dbReference>
<feature type="compositionally biased region" description="Polar residues" evidence="12">
    <location>
        <begin position="45"/>
        <end position="63"/>
    </location>
</feature>
<dbReference type="PANTHER" id="PTHR23226">
    <property type="entry name" value="ZINC FINGER AND SCAN DOMAIN-CONTAINING"/>
    <property type="match status" value="1"/>
</dbReference>
<protein>
    <recommendedName>
        <fullName evidence="13">C2H2-type domain-containing protein</fullName>
    </recommendedName>
</protein>
<comment type="subcellular location">
    <subcellularLocation>
        <location evidence="1">Nucleus</location>
    </subcellularLocation>
</comment>
<keyword evidence="4" id="KW-0677">Repeat</keyword>
<dbReference type="Gene3D" id="3.30.160.60">
    <property type="entry name" value="Classic Zinc Finger"/>
    <property type="match status" value="6"/>
</dbReference>
<evidence type="ECO:0000256" key="6">
    <source>
        <dbReference type="ARBA" id="ARBA00022833"/>
    </source>
</evidence>
<feature type="domain" description="C2H2-type" evidence="13">
    <location>
        <begin position="162"/>
        <end position="189"/>
    </location>
</feature>
<evidence type="ECO:0000256" key="9">
    <source>
        <dbReference type="ARBA" id="ARBA00023163"/>
    </source>
</evidence>
<dbReference type="AlphaFoldDB" id="A0A8C6X3F9"/>
<keyword evidence="6" id="KW-0862">Zinc</keyword>
<feature type="region of interest" description="Disordered" evidence="12">
    <location>
        <begin position="42"/>
        <end position="101"/>
    </location>
</feature>
<evidence type="ECO:0000256" key="11">
    <source>
        <dbReference type="PROSITE-ProRule" id="PRU00042"/>
    </source>
</evidence>
<evidence type="ECO:0000256" key="5">
    <source>
        <dbReference type="ARBA" id="ARBA00022771"/>
    </source>
</evidence>
<feature type="domain" description="C2H2-type" evidence="13">
    <location>
        <begin position="190"/>
        <end position="217"/>
    </location>
</feature>
<evidence type="ECO:0000256" key="8">
    <source>
        <dbReference type="ARBA" id="ARBA00023125"/>
    </source>
</evidence>
<dbReference type="Ensembl" id="ENSNNAT00000006333.1">
    <property type="protein sequence ID" value="ENSNNAP00000006060.1"/>
    <property type="gene ID" value="ENSNNAG00000004107.1"/>
</dbReference>
<reference evidence="14" key="1">
    <citation type="submission" date="2025-08" db="UniProtKB">
        <authorList>
            <consortium name="Ensembl"/>
        </authorList>
    </citation>
    <scope>IDENTIFICATION</scope>
</reference>
<evidence type="ECO:0000256" key="4">
    <source>
        <dbReference type="ARBA" id="ARBA00022737"/>
    </source>
</evidence>
<comment type="similarity">
    <text evidence="2">Belongs to the krueppel C2H2-type zinc-finger protein family.</text>
</comment>
<evidence type="ECO:0000259" key="13">
    <source>
        <dbReference type="PROSITE" id="PS50157"/>
    </source>
</evidence>
<sequence>MTRRDRLMKGRPQRQPEAGADARPGYILTRPTLVLMLERGEEPCVSNSKNGVGSNPLNSSVADSQALKENTKSPSPSPLSSHPHTVSQATPPRGVPPAVLPSDRPYQCKDCGKRFVYRSKLATHQWTHCAERPYKCPDCPKSFSYPSKLAAHRRTHTGERPFPCSLCPKRFGHRSKLAAHQWIHTPERPYKCADCPKSFCYPSKLAAHRRTHTGQRPYPCSRCGKSFCYPSKLAAHQQIHAATAAGRPYPCMRCSKSFRQLRNLTLHQRVPRRR</sequence>
<dbReference type="PROSITE" id="PS50157">
    <property type="entry name" value="ZINC_FINGER_C2H2_2"/>
    <property type="match status" value="6"/>
</dbReference>
<keyword evidence="7" id="KW-0805">Transcription regulation</keyword>
<feature type="domain" description="C2H2-type" evidence="13">
    <location>
        <begin position="218"/>
        <end position="245"/>
    </location>
</feature>
<dbReference type="InterPro" id="IPR036236">
    <property type="entry name" value="Znf_C2H2_sf"/>
</dbReference>
<feature type="region of interest" description="Disordered" evidence="12">
    <location>
        <begin position="1"/>
        <end position="27"/>
    </location>
</feature>
<evidence type="ECO:0000313" key="14">
    <source>
        <dbReference type="Ensembl" id="ENSNNAP00000006060.1"/>
    </source>
</evidence>
<evidence type="ECO:0000256" key="12">
    <source>
        <dbReference type="SAM" id="MobiDB-lite"/>
    </source>
</evidence>
<dbReference type="PROSITE" id="PS00028">
    <property type="entry name" value="ZINC_FINGER_C2H2_1"/>
    <property type="match status" value="5"/>
</dbReference>
<evidence type="ECO:0000256" key="7">
    <source>
        <dbReference type="ARBA" id="ARBA00023015"/>
    </source>
</evidence>
<dbReference type="OrthoDB" id="654211at2759"/>
<dbReference type="GO" id="GO:0000978">
    <property type="term" value="F:RNA polymerase II cis-regulatory region sequence-specific DNA binding"/>
    <property type="evidence" value="ECO:0007669"/>
    <property type="project" value="TreeGrafter"/>
</dbReference>
<keyword evidence="5 11" id="KW-0863">Zinc-finger</keyword>
<dbReference type="GO" id="GO:0008270">
    <property type="term" value="F:zinc ion binding"/>
    <property type="evidence" value="ECO:0007669"/>
    <property type="project" value="UniProtKB-KW"/>
</dbReference>
<dbReference type="Proteomes" id="UP000694559">
    <property type="component" value="Unplaced"/>
</dbReference>
<accession>A0A8C6X3F9</accession>